<name>A0ABN9FVU6_9NEOB</name>
<evidence type="ECO:0000313" key="2">
    <source>
        <dbReference type="Proteomes" id="UP001162483"/>
    </source>
</evidence>
<dbReference type="EMBL" id="CATNWA010017472">
    <property type="protein sequence ID" value="CAI9600784.1"/>
    <property type="molecule type" value="Genomic_DNA"/>
</dbReference>
<organism evidence="1 2">
    <name type="scientific">Staurois parvus</name>
    <dbReference type="NCBI Taxonomy" id="386267"/>
    <lineage>
        <taxon>Eukaryota</taxon>
        <taxon>Metazoa</taxon>
        <taxon>Chordata</taxon>
        <taxon>Craniata</taxon>
        <taxon>Vertebrata</taxon>
        <taxon>Euteleostomi</taxon>
        <taxon>Amphibia</taxon>
        <taxon>Batrachia</taxon>
        <taxon>Anura</taxon>
        <taxon>Neobatrachia</taxon>
        <taxon>Ranoidea</taxon>
        <taxon>Ranidae</taxon>
        <taxon>Staurois</taxon>
    </lineage>
</organism>
<sequence>MLKVFDSQIKEPTSITQVSKNITPSKLNKAKRDGLEEFEGARCNITGTRHLKLRRQPQVTKGTEICKPPSGKRTSIVLRKLERLRFWKRTRKKAWGSSR</sequence>
<feature type="non-terminal residue" evidence="1">
    <location>
        <position position="99"/>
    </location>
</feature>
<keyword evidence="2" id="KW-1185">Reference proteome</keyword>
<dbReference type="Proteomes" id="UP001162483">
    <property type="component" value="Unassembled WGS sequence"/>
</dbReference>
<gene>
    <name evidence="1" type="ORF">SPARVUS_LOCUS12829710</name>
</gene>
<reference evidence="1" key="1">
    <citation type="submission" date="2023-05" db="EMBL/GenBank/DDBJ databases">
        <authorList>
            <person name="Stuckert A."/>
        </authorList>
    </citation>
    <scope>NUCLEOTIDE SEQUENCE</scope>
</reference>
<evidence type="ECO:0000313" key="1">
    <source>
        <dbReference type="EMBL" id="CAI9600784.1"/>
    </source>
</evidence>
<accession>A0ABN9FVU6</accession>
<comment type="caution">
    <text evidence="1">The sequence shown here is derived from an EMBL/GenBank/DDBJ whole genome shotgun (WGS) entry which is preliminary data.</text>
</comment>
<proteinExistence type="predicted"/>
<protein>
    <submittedName>
        <fullName evidence="1">Uncharacterized protein</fullName>
    </submittedName>
</protein>